<gene>
    <name evidence="5" type="ORF">A5844_001758</name>
</gene>
<dbReference type="InterPro" id="IPR014036">
    <property type="entry name" value="DeoR-like_C"/>
</dbReference>
<dbReference type="InterPro" id="IPR037171">
    <property type="entry name" value="NagB/RpiA_transferase-like"/>
</dbReference>
<dbReference type="PROSITE" id="PS00894">
    <property type="entry name" value="HTH_DEOR_1"/>
    <property type="match status" value="1"/>
</dbReference>
<dbReference type="PANTHER" id="PTHR30363:SF44">
    <property type="entry name" value="AGA OPERON TRANSCRIPTIONAL REPRESSOR-RELATED"/>
    <property type="match status" value="1"/>
</dbReference>
<reference evidence="5 6" key="1">
    <citation type="submission" date="2017-05" db="EMBL/GenBank/DDBJ databases">
        <title>The Genome Sequence of Enterococcus sp. 10A9_DIV0425.</title>
        <authorList>
            <consortium name="The Broad Institute Genomics Platform"/>
            <consortium name="The Broad Institute Genomic Center for Infectious Diseases"/>
            <person name="Earl A."/>
            <person name="Manson A."/>
            <person name="Schwartman J."/>
            <person name="Gilmore M."/>
            <person name="Abouelleil A."/>
            <person name="Cao P."/>
            <person name="Chapman S."/>
            <person name="Cusick C."/>
            <person name="Shea T."/>
            <person name="Young S."/>
            <person name="Neafsey D."/>
            <person name="Nusbaum C."/>
            <person name="Birren B."/>
        </authorList>
    </citation>
    <scope>NUCLEOTIDE SEQUENCE [LARGE SCALE GENOMIC DNA]</scope>
    <source>
        <strain evidence="5 6">10A9_DIV0425</strain>
    </source>
</reference>
<accession>A0A242JYQ8</accession>
<dbReference type="EMBL" id="NGMO01000003">
    <property type="protein sequence ID" value="OTP10061.1"/>
    <property type="molecule type" value="Genomic_DNA"/>
</dbReference>
<protein>
    <recommendedName>
        <fullName evidence="4">HTH deoR-type domain-containing protein</fullName>
    </recommendedName>
</protein>
<dbReference type="InterPro" id="IPR036390">
    <property type="entry name" value="WH_DNA-bd_sf"/>
</dbReference>
<dbReference type="InterPro" id="IPR018356">
    <property type="entry name" value="Tscrpt_reg_HTH_DeoR_CS"/>
</dbReference>
<evidence type="ECO:0000313" key="5">
    <source>
        <dbReference type="EMBL" id="OTP10061.1"/>
    </source>
</evidence>
<dbReference type="SUPFAM" id="SSF46785">
    <property type="entry name" value="Winged helix' DNA-binding domain"/>
    <property type="match status" value="1"/>
</dbReference>
<dbReference type="Gene3D" id="3.40.50.1360">
    <property type="match status" value="1"/>
</dbReference>
<dbReference type="PROSITE" id="PS51000">
    <property type="entry name" value="HTH_DEOR_2"/>
    <property type="match status" value="1"/>
</dbReference>
<evidence type="ECO:0000256" key="2">
    <source>
        <dbReference type="ARBA" id="ARBA00023125"/>
    </source>
</evidence>
<dbReference type="SUPFAM" id="SSF100950">
    <property type="entry name" value="NagB/RpiA/CoA transferase-like"/>
    <property type="match status" value="1"/>
</dbReference>
<keyword evidence="2" id="KW-0238">DNA-binding</keyword>
<feature type="domain" description="HTH deoR-type" evidence="4">
    <location>
        <begin position="8"/>
        <end position="63"/>
    </location>
</feature>
<evidence type="ECO:0000256" key="1">
    <source>
        <dbReference type="ARBA" id="ARBA00023015"/>
    </source>
</evidence>
<dbReference type="GO" id="GO:0003700">
    <property type="term" value="F:DNA-binding transcription factor activity"/>
    <property type="evidence" value="ECO:0007669"/>
    <property type="project" value="InterPro"/>
</dbReference>
<dbReference type="Gene3D" id="1.10.10.10">
    <property type="entry name" value="Winged helix-like DNA-binding domain superfamily/Winged helix DNA-binding domain"/>
    <property type="match status" value="1"/>
</dbReference>
<dbReference type="InterPro" id="IPR050313">
    <property type="entry name" value="Carb_Metab_HTH_regulators"/>
</dbReference>
<evidence type="ECO:0000259" key="4">
    <source>
        <dbReference type="PROSITE" id="PS51000"/>
    </source>
</evidence>
<dbReference type="InterPro" id="IPR036388">
    <property type="entry name" value="WH-like_DNA-bd_sf"/>
</dbReference>
<evidence type="ECO:0000313" key="6">
    <source>
        <dbReference type="Proteomes" id="UP000194933"/>
    </source>
</evidence>
<evidence type="ECO:0000256" key="3">
    <source>
        <dbReference type="ARBA" id="ARBA00023163"/>
    </source>
</evidence>
<dbReference type="PRINTS" id="PR00037">
    <property type="entry name" value="HTHLACR"/>
</dbReference>
<dbReference type="PANTHER" id="PTHR30363">
    <property type="entry name" value="HTH-TYPE TRANSCRIPTIONAL REGULATOR SRLR-RELATED"/>
    <property type="match status" value="1"/>
</dbReference>
<sequence>MKKPIHMIEKRHREILELLEARKKMRTIELATELQVSLSTIRRDLSILEDKNEIIREYGHCLFNFDNKLNFDESGPIRLKRQIAHHASQYIRDYDTIFINSSSTALAILDYLASHYVTVVTNNLKVVSSVHHSNYTYVLTGGELRVPKEVLVGDIAIRTLTDMNADVCVIGCSGVDIKNGVTTKILNESKINEWMINKTTRCKILVADHRKIGLTSKFKIAEITAFDYLITDEFCSPNLAKQLEKLGIKVIRVNL</sequence>
<dbReference type="STRING" id="1987383.A5844_001758"/>
<keyword evidence="3" id="KW-0804">Transcription</keyword>
<proteinExistence type="predicted"/>
<keyword evidence="6" id="KW-1185">Reference proteome</keyword>
<dbReference type="Proteomes" id="UP000194933">
    <property type="component" value="Unassembled WGS sequence"/>
</dbReference>
<dbReference type="SMART" id="SM00420">
    <property type="entry name" value="HTH_DEOR"/>
    <property type="match status" value="1"/>
</dbReference>
<dbReference type="Pfam" id="PF08220">
    <property type="entry name" value="HTH_DeoR"/>
    <property type="match status" value="1"/>
</dbReference>
<keyword evidence="1" id="KW-0805">Transcription regulation</keyword>
<dbReference type="GO" id="GO:0003677">
    <property type="term" value="F:DNA binding"/>
    <property type="evidence" value="ECO:0007669"/>
    <property type="project" value="UniProtKB-KW"/>
</dbReference>
<dbReference type="SMART" id="SM01134">
    <property type="entry name" value="DeoRC"/>
    <property type="match status" value="1"/>
</dbReference>
<organism evidence="5 6">
    <name type="scientific">Candidatus Enterococcus wittei</name>
    <dbReference type="NCBI Taxonomy" id="1987383"/>
    <lineage>
        <taxon>Bacteria</taxon>
        <taxon>Bacillati</taxon>
        <taxon>Bacillota</taxon>
        <taxon>Bacilli</taxon>
        <taxon>Lactobacillales</taxon>
        <taxon>Enterococcaceae</taxon>
        <taxon>Enterococcus</taxon>
    </lineage>
</organism>
<dbReference type="AlphaFoldDB" id="A0A242JYQ8"/>
<comment type="caution">
    <text evidence="5">The sequence shown here is derived from an EMBL/GenBank/DDBJ whole genome shotgun (WGS) entry which is preliminary data.</text>
</comment>
<dbReference type="Pfam" id="PF00455">
    <property type="entry name" value="DeoRC"/>
    <property type="match status" value="1"/>
</dbReference>
<dbReference type="InterPro" id="IPR001034">
    <property type="entry name" value="DeoR_HTH"/>
</dbReference>
<name>A0A242JYQ8_9ENTE</name>
<dbReference type="RefSeq" id="WP_086284845.1">
    <property type="nucleotide sequence ID" value="NZ_NGMO01000003.1"/>
</dbReference>